<evidence type="ECO:0000313" key="2">
    <source>
        <dbReference type="EMBL" id="KAA3440662.1"/>
    </source>
</evidence>
<name>A0A5B6TJ20_9BACT</name>
<dbReference type="EMBL" id="VKKY01000001">
    <property type="protein sequence ID" value="KAA3440662.1"/>
    <property type="molecule type" value="Genomic_DNA"/>
</dbReference>
<comment type="caution">
    <text evidence="2">The sequence shown here is derived from an EMBL/GenBank/DDBJ whole genome shotgun (WGS) entry which is preliminary data.</text>
</comment>
<evidence type="ECO:0000313" key="3">
    <source>
        <dbReference type="Proteomes" id="UP000324133"/>
    </source>
</evidence>
<dbReference type="AlphaFoldDB" id="A0A5B6TJ20"/>
<protein>
    <submittedName>
        <fullName evidence="2">Uncharacterized protein</fullName>
    </submittedName>
</protein>
<dbReference type="PROSITE" id="PS51257">
    <property type="entry name" value="PROKAR_LIPOPROTEIN"/>
    <property type="match status" value="1"/>
</dbReference>
<gene>
    <name evidence="2" type="ORF">FOA19_08435</name>
</gene>
<accession>A0A5B6TJ20</accession>
<sequence>MKLTVDSKKLFLSAAACVLLGFSSCSVPDMKVSESFQQEATAMPVEGRSPFRVSLGKEKGFGFGAYRLEDITRGWTRRTDLGNLIQVTEGYQKYSFGLRDTVQGKTVEVQAAAMLNAVTAQASGWSADLNKQREFLQVAFRSAESGDWRLALADPGNYMERRNFTGKLTNGTYEIEVLPLYKWEGKSLPSGTALGYEFSRDGHVLASVQTVNSGKVWFRNTLSPDLRLVLASACGSLLLYNNLDENNQ</sequence>
<feature type="chain" id="PRO_5022690808" evidence="1">
    <location>
        <begin position="28"/>
        <end position="248"/>
    </location>
</feature>
<dbReference type="RefSeq" id="WP_149090293.1">
    <property type="nucleotide sequence ID" value="NZ_VKKY01000001.1"/>
</dbReference>
<proteinExistence type="predicted"/>
<reference evidence="2 3" key="1">
    <citation type="submission" date="2019-07" db="EMBL/GenBank/DDBJ databases">
        <title>Rufibacter sp. nov., isolated from lake sediment.</title>
        <authorList>
            <person name="Qu J.-H."/>
        </authorList>
    </citation>
    <scope>NUCLEOTIDE SEQUENCE [LARGE SCALE GENOMIC DNA]</scope>
    <source>
        <strain evidence="2 3">NBS58-1</strain>
    </source>
</reference>
<evidence type="ECO:0000256" key="1">
    <source>
        <dbReference type="SAM" id="SignalP"/>
    </source>
</evidence>
<keyword evidence="3" id="KW-1185">Reference proteome</keyword>
<keyword evidence="1" id="KW-0732">Signal</keyword>
<feature type="signal peptide" evidence="1">
    <location>
        <begin position="1"/>
        <end position="27"/>
    </location>
</feature>
<dbReference type="OrthoDB" id="1420435at2"/>
<organism evidence="2 3">
    <name type="scientific">Rufibacter hautae</name>
    <dbReference type="NCBI Taxonomy" id="2595005"/>
    <lineage>
        <taxon>Bacteria</taxon>
        <taxon>Pseudomonadati</taxon>
        <taxon>Bacteroidota</taxon>
        <taxon>Cytophagia</taxon>
        <taxon>Cytophagales</taxon>
        <taxon>Hymenobacteraceae</taxon>
        <taxon>Rufibacter</taxon>
    </lineage>
</organism>
<dbReference type="Proteomes" id="UP000324133">
    <property type="component" value="Unassembled WGS sequence"/>
</dbReference>